<reference evidence="3" key="2">
    <citation type="submission" date="2023-06" db="EMBL/GenBank/DDBJ databases">
        <authorList>
            <consortium name="Lawrence Berkeley National Laboratory"/>
            <person name="Haridas S."/>
            <person name="Hensen N."/>
            <person name="Bonometti L."/>
            <person name="Westerberg I."/>
            <person name="Brannstrom I.O."/>
            <person name="Guillou S."/>
            <person name="Cros-Aarteil S."/>
            <person name="Calhoun S."/>
            <person name="Kuo A."/>
            <person name="Mondo S."/>
            <person name="Pangilinan J."/>
            <person name="Riley R."/>
            <person name="Labutti K."/>
            <person name="Andreopoulos B."/>
            <person name="Lipzen A."/>
            <person name="Chen C."/>
            <person name="Yanf M."/>
            <person name="Daum C."/>
            <person name="Ng V."/>
            <person name="Clum A."/>
            <person name="Steindorff A."/>
            <person name="Ohm R."/>
            <person name="Martin F."/>
            <person name="Silar P."/>
            <person name="Natvig D."/>
            <person name="Lalanne C."/>
            <person name="Gautier V."/>
            <person name="Ament-Velasquez S.L."/>
            <person name="Kruys A."/>
            <person name="Hutchinson M.I."/>
            <person name="Powell A.J."/>
            <person name="Barry K."/>
            <person name="Miller A.N."/>
            <person name="Grigoriev I.V."/>
            <person name="Debuchy R."/>
            <person name="Gladieux P."/>
            <person name="Thoren M.H."/>
            <person name="Johannesson H."/>
        </authorList>
    </citation>
    <scope>NUCLEOTIDE SEQUENCE</scope>
    <source>
        <strain evidence="3">SMH4131-1</strain>
    </source>
</reference>
<dbReference type="PROSITE" id="PS00108">
    <property type="entry name" value="PROTEIN_KINASE_ST"/>
    <property type="match status" value="1"/>
</dbReference>
<keyword evidence="3" id="KW-0418">Kinase</keyword>
<feature type="compositionally biased region" description="Gly residues" evidence="1">
    <location>
        <begin position="532"/>
        <end position="541"/>
    </location>
</feature>
<reference evidence="3" key="1">
    <citation type="journal article" date="2023" name="Mol. Phylogenet. Evol.">
        <title>Genome-scale phylogeny and comparative genomics of the fungal order Sordariales.</title>
        <authorList>
            <person name="Hensen N."/>
            <person name="Bonometti L."/>
            <person name="Westerberg I."/>
            <person name="Brannstrom I.O."/>
            <person name="Guillou S."/>
            <person name="Cros-Aarteil S."/>
            <person name="Calhoun S."/>
            <person name="Haridas S."/>
            <person name="Kuo A."/>
            <person name="Mondo S."/>
            <person name="Pangilinan J."/>
            <person name="Riley R."/>
            <person name="LaButti K."/>
            <person name="Andreopoulos B."/>
            <person name="Lipzen A."/>
            <person name="Chen C."/>
            <person name="Yan M."/>
            <person name="Daum C."/>
            <person name="Ng V."/>
            <person name="Clum A."/>
            <person name="Steindorff A."/>
            <person name="Ohm R.A."/>
            <person name="Martin F."/>
            <person name="Silar P."/>
            <person name="Natvig D.O."/>
            <person name="Lalanne C."/>
            <person name="Gautier V."/>
            <person name="Ament-Velasquez S.L."/>
            <person name="Kruys A."/>
            <person name="Hutchinson M.I."/>
            <person name="Powell A.J."/>
            <person name="Barry K."/>
            <person name="Miller A.N."/>
            <person name="Grigoriev I.V."/>
            <person name="Debuchy R."/>
            <person name="Gladieux P."/>
            <person name="Hiltunen Thoren M."/>
            <person name="Johannesson H."/>
        </authorList>
    </citation>
    <scope>NUCLEOTIDE SEQUENCE</scope>
    <source>
        <strain evidence="3">SMH4131-1</strain>
    </source>
</reference>
<dbReference type="AlphaFoldDB" id="A0AAE0ML60"/>
<dbReference type="GO" id="GO:0004674">
    <property type="term" value="F:protein serine/threonine kinase activity"/>
    <property type="evidence" value="ECO:0007669"/>
    <property type="project" value="TreeGrafter"/>
</dbReference>
<feature type="region of interest" description="Disordered" evidence="1">
    <location>
        <begin position="616"/>
        <end position="666"/>
    </location>
</feature>
<feature type="compositionally biased region" description="Basic and acidic residues" evidence="1">
    <location>
        <begin position="75"/>
        <end position="84"/>
    </location>
</feature>
<keyword evidence="3" id="KW-0808">Transferase</keyword>
<dbReference type="InterPro" id="IPR008984">
    <property type="entry name" value="SMAD_FHA_dom_sf"/>
</dbReference>
<proteinExistence type="predicted"/>
<dbReference type="PANTHER" id="PTHR24361">
    <property type="entry name" value="MITOGEN-ACTIVATED KINASE KINASE KINASE"/>
    <property type="match status" value="1"/>
</dbReference>
<accession>A0AAE0ML60</accession>
<dbReference type="SUPFAM" id="SSF56112">
    <property type="entry name" value="Protein kinase-like (PK-like)"/>
    <property type="match status" value="1"/>
</dbReference>
<feature type="region of interest" description="Disordered" evidence="1">
    <location>
        <begin position="55"/>
        <end position="96"/>
    </location>
</feature>
<dbReference type="InterPro" id="IPR008271">
    <property type="entry name" value="Ser/Thr_kinase_AS"/>
</dbReference>
<evidence type="ECO:0000259" key="2">
    <source>
        <dbReference type="PROSITE" id="PS50011"/>
    </source>
</evidence>
<evidence type="ECO:0000313" key="4">
    <source>
        <dbReference type="Proteomes" id="UP001286456"/>
    </source>
</evidence>
<dbReference type="GO" id="GO:0005524">
    <property type="term" value="F:ATP binding"/>
    <property type="evidence" value="ECO:0007669"/>
    <property type="project" value="InterPro"/>
</dbReference>
<feature type="compositionally biased region" description="Polar residues" evidence="1">
    <location>
        <begin position="616"/>
        <end position="630"/>
    </location>
</feature>
<comment type="caution">
    <text evidence="3">The sequence shown here is derived from an EMBL/GenBank/DDBJ whole genome shotgun (WGS) entry which is preliminary data.</text>
</comment>
<dbReference type="SMART" id="SM00220">
    <property type="entry name" value="S_TKc"/>
    <property type="match status" value="1"/>
</dbReference>
<dbReference type="InterPro" id="IPR000719">
    <property type="entry name" value="Prot_kinase_dom"/>
</dbReference>
<feature type="domain" description="Protein kinase" evidence="2">
    <location>
        <begin position="267"/>
        <end position="511"/>
    </location>
</feature>
<evidence type="ECO:0000313" key="3">
    <source>
        <dbReference type="EMBL" id="KAK3335134.1"/>
    </source>
</evidence>
<dbReference type="GO" id="GO:0005737">
    <property type="term" value="C:cytoplasm"/>
    <property type="evidence" value="ECO:0007669"/>
    <property type="project" value="TreeGrafter"/>
</dbReference>
<protein>
    <submittedName>
        <fullName evidence="3">Checkpoint kinase</fullName>
    </submittedName>
</protein>
<dbReference type="Proteomes" id="UP001286456">
    <property type="component" value="Unassembled WGS sequence"/>
</dbReference>
<organism evidence="3 4">
    <name type="scientific">Cercophora scortea</name>
    <dbReference type="NCBI Taxonomy" id="314031"/>
    <lineage>
        <taxon>Eukaryota</taxon>
        <taxon>Fungi</taxon>
        <taxon>Dikarya</taxon>
        <taxon>Ascomycota</taxon>
        <taxon>Pezizomycotina</taxon>
        <taxon>Sordariomycetes</taxon>
        <taxon>Sordariomycetidae</taxon>
        <taxon>Sordariales</taxon>
        <taxon>Lasiosphaeriaceae</taxon>
        <taxon>Cercophora</taxon>
    </lineage>
</organism>
<dbReference type="Pfam" id="PF00069">
    <property type="entry name" value="Pkinase"/>
    <property type="match status" value="1"/>
</dbReference>
<evidence type="ECO:0000256" key="1">
    <source>
        <dbReference type="SAM" id="MobiDB-lite"/>
    </source>
</evidence>
<feature type="compositionally biased region" description="Basic and acidic residues" evidence="1">
    <location>
        <begin position="653"/>
        <end position="666"/>
    </location>
</feature>
<dbReference type="InterPro" id="IPR053235">
    <property type="entry name" value="Ser_Thr_kinase"/>
</dbReference>
<dbReference type="PROSITE" id="PS50011">
    <property type="entry name" value="PROTEIN_KINASE_DOM"/>
    <property type="match status" value="1"/>
</dbReference>
<dbReference type="InterPro" id="IPR011009">
    <property type="entry name" value="Kinase-like_dom_sf"/>
</dbReference>
<dbReference type="Gene3D" id="1.10.510.10">
    <property type="entry name" value="Transferase(Phosphotransferase) domain 1"/>
    <property type="match status" value="1"/>
</dbReference>
<feature type="region of interest" description="Disordered" evidence="1">
    <location>
        <begin position="513"/>
        <end position="545"/>
    </location>
</feature>
<gene>
    <name evidence="3" type="ORF">B0T19DRAFT_436023</name>
</gene>
<sequence>MMDRYHGRANRHANHEADDSNDNNVIAFIYPALGGPGYSSAATCIESMSQHPMYLPPRRCRPAPREEAQSGSPDIRARSQRELTVEDEPEEGERRSHDHLEYEACIRVTFDCIPKTRHGVRAGRGMDAELFLPGYLNISTYHFALTFDANYCLIVRDLGPTWGTAVIYDDMKRGRWRNFDWIVGGSNFLRKVKSIVVDVADILRFRLVVPQYDVSSKSFRDKVDRFRAGTMDAQHVLDLGRMGPLSQVNTTGPSGAQTPAPGPGKPATVYKELDMGGFGIVSHVWDVRTGEQYALKQPRKDSGYGAQWEREIAIMKRISHKHIVSLLSSCLAPMPSLHLEYMPEGSISDHLRAGRPFSEHECNQILVQASDALTYLHLQEPQIVHRDIKPSNILMLYRRPGDLFIKFADFGLSREGDTLKTICGTYNYMAPEIYESIGRRWRATYTALEEDDNIGVEWCHSIREKVEGALRQGGRRQQDLLSLALNWMLCLDPDGRKTAAECHKEALHLLELDLDDNDDDDDDKRAPESNPGEGGYQGHSGGLDADTKASTILVGEAGGGSSSLSRYITGIAESERRHGRSNGAPSPETAVPLPVGRVLRGLHNPEDSLFYRSSFGETLSSDDSNGTASTVVRGREATEPRSGPNPGSPAPTRELDGPQDERPSDALIREALLKAIGDSNGGAMLSVKRSMADR</sequence>
<feature type="compositionally biased region" description="Acidic residues" evidence="1">
    <location>
        <begin position="513"/>
        <end position="522"/>
    </location>
</feature>
<dbReference type="EMBL" id="JAUEPO010000001">
    <property type="protein sequence ID" value="KAK3335134.1"/>
    <property type="molecule type" value="Genomic_DNA"/>
</dbReference>
<name>A0AAE0ML60_9PEZI</name>
<dbReference type="SUPFAM" id="SSF49879">
    <property type="entry name" value="SMAD/FHA domain"/>
    <property type="match status" value="1"/>
</dbReference>
<keyword evidence="4" id="KW-1185">Reference proteome</keyword>